<organism evidence="2 3">
    <name type="scientific">Vibrio phage JSF28</name>
    <dbReference type="NCBI Taxonomy" id="1983606"/>
    <lineage>
        <taxon>Viruses</taxon>
        <taxon>Duplodnaviria</taxon>
        <taxon>Heunggongvirae</taxon>
        <taxon>Uroviricota</taxon>
        <taxon>Caudoviricetes</taxon>
        <taxon>Autographivirales</taxon>
        <taxon>Autotranscriptaviridae</taxon>
        <taxon>Studiervirinae</taxon>
        <taxon>Chatterjeevirus</taxon>
        <taxon>Chatterjeevirus ICP3</taxon>
    </lineage>
</organism>
<dbReference type="EMBL" id="KY883643">
    <property type="protein sequence ID" value="ASV42865.1"/>
    <property type="molecule type" value="Genomic_DNA"/>
</dbReference>
<feature type="compositionally biased region" description="Acidic residues" evidence="1">
    <location>
        <begin position="41"/>
        <end position="85"/>
    </location>
</feature>
<dbReference type="Pfam" id="PF05396">
    <property type="entry name" value="Phage_T7_Capsid"/>
    <property type="match status" value="1"/>
</dbReference>
<accession>A0A2D0Z4J2</accession>
<evidence type="ECO:0000313" key="2">
    <source>
        <dbReference type="EMBL" id="ASV42865.1"/>
    </source>
</evidence>
<dbReference type="InterPro" id="IPR008768">
    <property type="entry name" value="Gp9-like"/>
</dbReference>
<dbReference type="GO" id="GO:0019069">
    <property type="term" value="P:viral capsid assembly"/>
    <property type="evidence" value="ECO:0007669"/>
    <property type="project" value="InterPro"/>
</dbReference>
<evidence type="ECO:0000256" key="1">
    <source>
        <dbReference type="SAM" id="MobiDB-lite"/>
    </source>
</evidence>
<sequence>MPYSHLTNAVVSGELTEHEQAMIAAPVVVRDGDDSISIEMPSEEPEVEQEEAQLEDEPEVEQEVESEGESESEEGEGESELEIPDVDPKDITEAGAALTEAQEGQKALIEQAVKNGLDAALIPAMEAEFEEHGKLSEGSYEALAAAGYSRQFVDSYIKGQQAIVNKFVESVVEYAGGREVFAKIQEAMAENQSLGAAFNAAIERNDIVTIKALIDSGKVTLRSKFGVKPKRDLTVSAKPAAQKPAAQKVEPFANRQEMVKAMSDKRYARDAAYRAQVEARVIASSF</sequence>
<dbReference type="Proteomes" id="UP000240742">
    <property type="component" value="Genome"/>
</dbReference>
<evidence type="ECO:0000313" key="3">
    <source>
        <dbReference type="Proteomes" id="UP000240742"/>
    </source>
</evidence>
<protein>
    <submittedName>
        <fullName evidence="2">Capsid and scaffold protein</fullName>
    </submittedName>
</protein>
<proteinExistence type="predicted"/>
<name>A0A2D0Z4J2_9CAUD</name>
<feature type="region of interest" description="Disordered" evidence="1">
    <location>
        <begin position="32"/>
        <end position="88"/>
    </location>
</feature>
<reference evidence="2 3" key="1">
    <citation type="journal article" date="2017" name="Sci. Rep.">
        <title>Analysis of the CRISPR-Cas system in bacteriophages active on epidemic strains of Vibrio cholerae in Bangladesh.</title>
        <authorList>
            <person name="Naser I.B."/>
            <person name="Hoque M.M."/>
            <person name="Nahid M.A."/>
            <person name="Tareq T.M."/>
            <person name="Rocky M.K."/>
            <person name="Faruque S.M."/>
        </authorList>
    </citation>
    <scope>NUCLEOTIDE SEQUENCE [LARGE SCALE GENOMIC DNA]</scope>
</reference>